<dbReference type="Proteomes" id="UP000178606">
    <property type="component" value="Unassembled WGS sequence"/>
</dbReference>
<proteinExistence type="predicted"/>
<evidence type="ECO:0000313" key="2">
    <source>
        <dbReference type="EMBL" id="OGG53992.1"/>
    </source>
</evidence>
<sequence>MKDRLGFDAPPARRIEEGLAWAAANGFRWVDFNADTPLNALETFDSARVARVRDLCGRGGLRLAIHPSSAVNCAEVTPIMARASDDYLRSNLDLAKRLGCAYVVVHGGYHFSADAGRRMEAAIQRLRRAISWAEPLGLPLYLENHNREPDDAEIHYMPHTISECRRFFDELRSPLLKWSFNIAHAHLEPEGIGGFLDAFGVENIGQVRVNDNRGGREEHLVPGEGNIDFRSTLTRLREMGYSGPFCFAFGNDDDKLRVRDAFLAS</sequence>
<gene>
    <name evidence="2" type="ORF">A3F84_04845</name>
</gene>
<dbReference type="PANTHER" id="PTHR12110">
    <property type="entry name" value="HYDROXYPYRUVATE ISOMERASE"/>
    <property type="match status" value="1"/>
</dbReference>
<dbReference type="Pfam" id="PF01261">
    <property type="entry name" value="AP_endonuc_2"/>
    <property type="match status" value="1"/>
</dbReference>
<feature type="domain" description="Xylose isomerase-like TIM barrel" evidence="1">
    <location>
        <begin position="19"/>
        <end position="250"/>
    </location>
</feature>
<protein>
    <recommendedName>
        <fullName evidence="1">Xylose isomerase-like TIM barrel domain-containing protein</fullName>
    </recommendedName>
</protein>
<reference evidence="2 3" key="1">
    <citation type="journal article" date="2016" name="Nat. Commun.">
        <title>Thousands of microbial genomes shed light on interconnected biogeochemical processes in an aquifer system.</title>
        <authorList>
            <person name="Anantharaman K."/>
            <person name="Brown C.T."/>
            <person name="Hug L.A."/>
            <person name="Sharon I."/>
            <person name="Castelle C.J."/>
            <person name="Probst A.J."/>
            <person name="Thomas B.C."/>
            <person name="Singh A."/>
            <person name="Wilkins M.J."/>
            <person name="Karaoz U."/>
            <person name="Brodie E.L."/>
            <person name="Williams K.H."/>
            <person name="Hubbard S.S."/>
            <person name="Banfield J.F."/>
        </authorList>
    </citation>
    <scope>NUCLEOTIDE SEQUENCE [LARGE SCALE GENOMIC DNA]</scope>
    <source>
        <strain evidence="3">RIFCSPLOWO2_12_FULL_64_10</strain>
    </source>
</reference>
<dbReference type="AlphaFoldDB" id="A0A1F6CYT2"/>
<dbReference type="PANTHER" id="PTHR12110:SF53">
    <property type="entry name" value="BLR5974 PROTEIN"/>
    <property type="match status" value="1"/>
</dbReference>
<dbReference type="InterPro" id="IPR036237">
    <property type="entry name" value="Xyl_isomerase-like_sf"/>
</dbReference>
<dbReference type="SUPFAM" id="SSF51658">
    <property type="entry name" value="Xylose isomerase-like"/>
    <property type="match status" value="1"/>
</dbReference>
<dbReference type="InterPro" id="IPR013022">
    <property type="entry name" value="Xyl_isomerase-like_TIM-brl"/>
</dbReference>
<name>A0A1F6CYT2_HANXR</name>
<dbReference type="InterPro" id="IPR050312">
    <property type="entry name" value="IolE/XylAMocC-like"/>
</dbReference>
<evidence type="ECO:0000259" key="1">
    <source>
        <dbReference type="Pfam" id="PF01261"/>
    </source>
</evidence>
<comment type="caution">
    <text evidence="2">The sequence shown here is derived from an EMBL/GenBank/DDBJ whole genome shotgun (WGS) entry which is preliminary data.</text>
</comment>
<dbReference type="Gene3D" id="3.20.20.150">
    <property type="entry name" value="Divalent-metal-dependent TIM barrel enzymes"/>
    <property type="match status" value="1"/>
</dbReference>
<dbReference type="EMBL" id="MFKF01000115">
    <property type="protein sequence ID" value="OGG53992.1"/>
    <property type="molecule type" value="Genomic_DNA"/>
</dbReference>
<accession>A0A1F6CYT2</accession>
<evidence type="ECO:0000313" key="3">
    <source>
        <dbReference type="Proteomes" id="UP000178606"/>
    </source>
</evidence>
<organism evidence="2 3">
    <name type="scientific">Handelsmanbacteria sp. (strain RIFCSPLOWO2_12_FULL_64_10)</name>
    <dbReference type="NCBI Taxonomy" id="1817868"/>
    <lineage>
        <taxon>Bacteria</taxon>
        <taxon>Candidatus Handelsmaniibacteriota</taxon>
    </lineage>
</organism>